<protein>
    <recommendedName>
        <fullName evidence="3">Lipoprotein</fullName>
    </recommendedName>
</protein>
<evidence type="ECO:0008006" key="3">
    <source>
        <dbReference type="Google" id="ProtNLM"/>
    </source>
</evidence>
<accession>A0AB73BF74</accession>
<name>A0AB73BF74_9GAMM</name>
<dbReference type="RefSeq" id="WP_149614748.1">
    <property type="nucleotide sequence ID" value="NZ_SEUK01000052.1"/>
</dbReference>
<reference evidence="1 2" key="1">
    <citation type="submission" date="2019-01" db="EMBL/GenBank/DDBJ databases">
        <title>Genome sequences of marine Pseudoalteromonas species.</title>
        <authorList>
            <person name="Boraston A.B."/>
            <person name="Hehemann J.-H."/>
            <person name="Vickers C.J."/>
            <person name="Salama-Alber O."/>
            <person name="Abe K."/>
            <person name="Hettle A.J."/>
        </authorList>
    </citation>
    <scope>NUCLEOTIDE SEQUENCE [LARGE SCALE GENOMIC DNA]</scope>
    <source>
        <strain evidence="1 2">PS42</strain>
    </source>
</reference>
<dbReference type="Proteomes" id="UP000324162">
    <property type="component" value="Unassembled WGS sequence"/>
</dbReference>
<comment type="caution">
    <text evidence="1">The sequence shown here is derived from an EMBL/GenBank/DDBJ whole genome shotgun (WGS) entry which is preliminary data.</text>
</comment>
<gene>
    <name evidence="1" type="ORF">EU508_14960</name>
</gene>
<dbReference type="AlphaFoldDB" id="A0AB73BF74"/>
<dbReference type="EMBL" id="SEUK01000052">
    <property type="protein sequence ID" value="KAA1158790.1"/>
    <property type="molecule type" value="Genomic_DNA"/>
</dbReference>
<evidence type="ECO:0000313" key="2">
    <source>
        <dbReference type="Proteomes" id="UP000324162"/>
    </source>
</evidence>
<organism evidence="1 2">
    <name type="scientific">Pseudoalteromonas fuliginea</name>
    <dbReference type="NCBI Taxonomy" id="1872678"/>
    <lineage>
        <taxon>Bacteria</taxon>
        <taxon>Pseudomonadati</taxon>
        <taxon>Pseudomonadota</taxon>
        <taxon>Gammaproteobacteria</taxon>
        <taxon>Alteromonadales</taxon>
        <taxon>Pseudoalteromonadaceae</taxon>
        <taxon>Pseudoalteromonas</taxon>
    </lineage>
</organism>
<proteinExistence type="predicted"/>
<sequence>MKKSILLVFVIGLIGAFYLNASEDALTLMSAPQKSTLEKLRSFDTHTSKADISDEFGEPVNSTSNDTTISWEVKQDSKVTRVKAYFLTGELNKVQFLSLDPFWGYTLYYSKNGVENEL</sequence>
<evidence type="ECO:0000313" key="1">
    <source>
        <dbReference type="EMBL" id="KAA1158790.1"/>
    </source>
</evidence>